<feature type="region of interest" description="Disordered" evidence="1">
    <location>
        <begin position="134"/>
        <end position="205"/>
    </location>
</feature>
<reference evidence="2 3" key="1">
    <citation type="submission" date="2014-02" db="EMBL/GenBank/DDBJ databases">
        <title>Transposable element dynamics among asymbiotic and ectomycorrhizal Amanita fungi.</title>
        <authorList>
            <consortium name="DOE Joint Genome Institute"/>
            <person name="Hess J."/>
            <person name="Skrede I."/>
            <person name="Wolfe B."/>
            <person name="LaButti K."/>
            <person name="Ohm R.A."/>
            <person name="Grigoriev I.V."/>
            <person name="Pringle A."/>
        </authorList>
    </citation>
    <scope>NUCLEOTIDE SEQUENCE [LARGE SCALE GENOMIC DNA]</scope>
    <source>
        <strain evidence="2 3">SKay4041</strain>
    </source>
</reference>
<feature type="compositionally biased region" description="Basic and acidic residues" evidence="1">
    <location>
        <begin position="134"/>
        <end position="149"/>
    </location>
</feature>
<proteinExistence type="predicted"/>
<gene>
    <name evidence="2" type="ORF">AMATHDRAFT_6896</name>
</gene>
<evidence type="ECO:0000313" key="2">
    <source>
        <dbReference type="EMBL" id="PFH47312.1"/>
    </source>
</evidence>
<dbReference type="OrthoDB" id="312874at2759"/>
<evidence type="ECO:0008006" key="4">
    <source>
        <dbReference type="Google" id="ProtNLM"/>
    </source>
</evidence>
<evidence type="ECO:0000313" key="3">
    <source>
        <dbReference type="Proteomes" id="UP000242287"/>
    </source>
</evidence>
<name>A0A2A9NHX8_9AGAR</name>
<evidence type="ECO:0000256" key="1">
    <source>
        <dbReference type="SAM" id="MobiDB-lite"/>
    </source>
</evidence>
<organism evidence="2 3">
    <name type="scientific">Amanita thiersii Skay4041</name>
    <dbReference type="NCBI Taxonomy" id="703135"/>
    <lineage>
        <taxon>Eukaryota</taxon>
        <taxon>Fungi</taxon>
        <taxon>Dikarya</taxon>
        <taxon>Basidiomycota</taxon>
        <taxon>Agaricomycotina</taxon>
        <taxon>Agaricomycetes</taxon>
        <taxon>Agaricomycetidae</taxon>
        <taxon>Agaricales</taxon>
        <taxon>Pluteineae</taxon>
        <taxon>Amanitaceae</taxon>
        <taxon>Amanita</taxon>
    </lineage>
</organism>
<keyword evidence="3" id="KW-1185">Reference proteome</keyword>
<dbReference type="STRING" id="703135.A0A2A9NHX8"/>
<accession>A0A2A9NHX8</accession>
<dbReference type="AlphaFoldDB" id="A0A2A9NHX8"/>
<sequence length="205" mass="23626">MAYRKLMINYSTGHIPIHGHDVLNRVPHEPKHDLESFFWLIVWLTLRHMDYARSHLTCSGLFDQSDIQHQRNTKNGFLFTLVRDKKYVQVPGNGPLNMILCEFMNQVLNVLDPLTHVNVLALFESALSREDWPRDDVMKPFNPEEKPERGTGSFQPKHRSSAPKRPAPNNSDAKQQQKKARKDSAFGLRKLANARSDKTELPCTL</sequence>
<dbReference type="EMBL" id="KZ302120">
    <property type="protein sequence ID" value="PFH47312.1"/>
    <property type="molecule type" value="Genomic_DNA"/>
</dbReference>
<feature type="compositionally biased region" description="Basic and acidic residues" evidence="1">
    <location>
        <begin position="195"/>
        <end position="205"/>
    </location>
</feature>
<dbReference type="Proteomes" id="UP000242287">
    <property type="component" value="Unassembled WGS sequence"/>
</dbReference>
<protein>
    <recommendedName>
        <fullName evidence="4">Fungal-type protein kinase domain-containing protein</fullName>
    </recommendedName>
</protein>